<feature type="chain" id="PRO_5024293417" evidence="3">
    <location>
        <begin position="21"/>
        <end position="656"/>
    </location>
</feature>
<dbReference type="GO" id="GO:0004065">
    <property type="term" value="F:arylsulfatase activity"/>
    <property type="evidence" value="ECO:0007669"/>
    <property type="project" value="TreeGrafter"/>
</dbReference>
<feature type="signal peptide" evidence="3">
    <location>
        <begin position="1"/>
        <end position="20"/>
    </location>
</feature>
<dbReference type="Pfam" id="PF00884">
    <property type="entry name" value="Sulfatase"/>
    <property type="match status" value="1"/>
</dbReference>
<dbReference type="Gene3D" id="3.30.1120.10">
    <property type="match status" value="1"/>
</dbReference>
<accession>A0A5S3NAJ4</accession>
<evidence type="ECO:0000256" key="1">
    <source>
        <dbReference type="ARBA" id="ARBA00008779"/>
    </source>
</evidence>
<feature type="domain" description="Sulfatase N-terminal" evidence="4">
    <location>
        <begin position="25"/>
        <end position="421"/>
    </location>
</feature>
<dbReference type="SUPFAM" id="SSF53649">
    <property type="entry name" value="Alkaline phosphatase-like"/>
    <property type="match status" value="1"/>
</dbReference>
<reference evidence="5 6" key="1">
    <citation type="submission" date="2019-05" db="EMBL/GenBank/DDBJ databases">
        <title>Polaribacter aestuariivivens sp. nov., isolated from a tidal flat.</title>
        <authorList>
            <person name="Yoon J.-H."/>
        </authorList>
    </citation>
    <scope>NUCLEOTIDE SEQUENCE [LARGE SCALE GENOMIC DNA]</scope>
    <source>
        <strain evidence="5 6">DBTF-3</strain>
    </source>
</reference>
<organism evidence="5 6">
    <name type="scientific">Polaribacter aestuariivivens</name>
    <dbReference type="NCBI Taxonomy" id="2304626"/>
    <lineage>
        <taxon>Bacteria</taxon>
        <taxon>Pseudomonadati</taxon>
        <taxon>Bacteroidota</taxon>
        <taxon>Flavobacteriia</taxon>
        <taxon>Flavobacteriales</taxon>
        <taxon>Flavobacteriaceae</taxon>
    </lineage>
</organism>
<dbReference type="PANTHER" id="PTHR42693:SF53">
    <property type="entry name" value="ENDO-4-O-SULFATASE"/>
    <property type="match status" value="1"/>
</dbReference>
<sequence length="656" mass="75631">MKLKIKLFFYFILCGQIVLAQNKKPNIILIVADDLGFSDVSSFGGEIPTPNIDNLAENGTRFTKFYVSPMCVTSRVAIIAGLEFQAAGRNNFPKGESIAKLMRAEGYTTSLVGKNHGMNKLKIGNKNTDFGFDHFYGFTGGQINSFTGKGNAKWQDDGKIFPHTDLPKDFYATTNFTDYAIKYMDEAIKKDQPFFSMVSYNAPHSPLDAPEKNVRKFYDPENRINVYKKGWNILRKERFERMKKMGIIDENTKLPELGVEIPDWDLLPENSNRHWEIQKDFEALSRSAYAGMVDNMDENIGRITAFLKDPNKDGNTEDSQLQNTLIIFISDNGGCYAGLHTNRKALPWSQQNRGAGFTTNYGWAALSNTPFSSYKHGSKEGAIRSPMIVHWPKGLQLEKNSINKEMIRIWDLYPTFLELAGGKYPKDKKEIQGKSILPLLKNKKFEEEKFFVSTFYRSKGIIKGDWKLVSFYDSPFELYNLKKDPTETENVRVKHQIKYKELLKAWNHYAKKHEFEKNKQWNMPTGNKKRNFGYDRVKNMMVKASPEFMEDNVSINQKLSFTFKGEASYANTKGRKIRLQKYGSQEILWSKDLDLNSDFEGEKEIVFKDFPTLEPNTHYYITWDAGWVKIKQNGKFKPIQPVRESAFAYRFRTGSN</sequence>
<dbReference type="InterPro" id="IPR050738">
    <property type="entry name" value="Sulfatase"/>
</dbReference>
<protein>
    <submittedName>
        <fullName evidence="5">DUF4976 domain-containing protein</fullName>
    </submittedName>
</protein>
<dbReference type="AlphaFoldDB" id="A0A5S3NAJ4"/>
<evidence type="ECO:0000313" key="6">
    <source>
        <dbReference type="Proteomes" id="UP000307140"/>
    </source>
</evidence>
<evidence type="ECO:0000256" key="2">
    <source>
        <dbReference type="ARBA" id="ARBA00022801"/>
    </source>
</evidence>
<keyword evidence="2" id="KW-0378">Hydrolase</keyword>
<dbReference type="Proteomes" id="UP000307140">
    <property type="component" value="Unassembled WGS sequence"/>
</dbReference>
<dbReference type="InterPro" id="IPR017850">
    <property type="entry name" value="Alkaline_phosphatase_core_sf"/>
</dbReference>
<dbReference type="Gene3D" id="3.40.720.10">
    <property type="entry name" value="Alkaline Phosphatase, subunit A"/>
    <property type="match status" value="1"/>
</dbReference>
<evidence type="ECO:0000256" key="3">
    <source>
        <dbReference type="SAM" id="SignalP"/>
    </source>
</evidence>
<comment type="similarity">
    <text evidence="1">Belongs to the sulfatase family.</text>
</comment>
<dbReference type="InterPro" id="IPR000917">
    <property type="entry name" value="Sulfatase_N"/>
</dbReference>
<keyword evidence="3" id="KW-0732">Signal</keyword>
<proteinExistence type="inferred from homology"/>
<dbReference type="EMBL" id="VANR01000003">
    <property type="protein sequence ID" value="TMM30629.1"/>
    <property type="molecule type" value="Genomic_DNA"/>
</dbReference>
<dbReference type="RefSeq" id="WP_138535579.1">
    <property type="nucleotide sequence ID" value="NZ_VANR01000003.1"/>
</dbReference>
<name>A0A5S3NAJ4_9FLAO</name>
<dbReference type="OrthoDB" id="9764377at2"/>
<evidence type="ECO:0000259" key="4">
    <source>
        <dbReference type="Pfam" id="PF00884"/>
    </source>
</evidence>
<keyword evidence="6" id="KW-1185">Reference proteome</keyword>
<evidence type="ECO:0000313" key="5">
    <source>
        <dbReference type="EMBL" id="TMM30629.1"/>
    </source>
</evidence>
<comment type="caution">
    <text evidence="5">The sequence shown here is derived from an EMBL/GenBank/DDBJ whole genome shotgun (WGS) entry which is preliminary data.</text>
</comment>
<dbReference type="PANTHER" id="PTHR42693">
    <property type="entry name" value="ARYLSULFATASE FAMILY MEMBER"/>
    <property type="match status" value="1"/>
</dbReference>
<gene>
    <name evidence="5" type="ORF">FDT66_07650</name>
</gene>